<evidence type="ECO:0000259" key="5">
    <source>
        <dbReference type="PROSITE" id="PS50931"/>
    </source>
</evidence>
<dbReference type="GO" id="GO:0003700">
    <property type="term" value="F:DNA-binding transcription factor activity"/>
    <property type="evidence" value="ECO:0007669"/>
    <property type="project" value="InterPro"/>
</dbReference>
<dbReference type="CDD" id="cd08459">
    <property type="entry name" value="PBP2_DntR_NahR_LinR_like"/>
    <property type="match status" value="1"/>
</dbReference>
<dbReference type="RefSeq" id="WP_169421469.1">
    <property type="nucleotide sequence ID" value="NZ_JABBFX010000003.1"/>
</dbReference>
<dbReference type="PRINTS" id="PR00039">
    <property type="entry name" value="HTHLYSR"/>
</dbReference>
<keyword evidence="2" id="KW-0805">Transcription regulation</keyword>
<proteinExistence type="inferred from homology"/>
<keyword evidence="3" id="KW-0238">DNA-binding</keyword>
<dbReference type="InterPro" id="IPR036388">
    <property type="entry name" value="WH-like_DNA-bd_sf"/>
</dbReference>
<comment type="similarity">
    <text evidence="1">Belongs to the LysR transcriptional regulatory family.</text>
</comment>
<evidence type="ECO:0000313" key="6">
    <source>
        <dbReference type="EMBL" id="NML47180.1"/>
    </source>
</evidence>
<dbReference type="Pfam" id="PF03466">
    <property type="entry name" value="LysR_substrate"/>
    <property type="match status" value="1"/>
</dbReference>
<protein>
    <submittedName>
        <fullName evidence="6">LysR family transcriptional regulator</fullName>
    </submittedName>
</protein>
<comment type="caution">
    <text evidence="6">The sequence shown here is derived from an EMBL/GenBank/DDBJ whole genome shotgun (WGS) entry which is preliminary data.</text>
</comment>
<dbReference type="InterPro" id="IPR000847">
    <property type="entry name" value="LysR_HTH_N"/>
</dbReference>
<dbReference type="AlphaFoldDB" id="A0A848HCH8"/>
<keyword evidence="7" id="KW-1185">Reference proteome</keyword>
<reference evidence="6 7" key="1">
    <citation type="submission" date="2020-04" db="EMBL/GenBank/DDBJ databases">
        <title>Ramlibacter sp. G-1-2-2 isolated from soil.</title>
        <authorList>
            <person name="Dahal R.H."/>
        </authorList>
    </citation>
    <scope>NUCLEOTIDE SEQUENCE [LARGE SCALE GENOMIC DNA]</scope>
    <source>
        <strain evidence="6 7">G-1-2-2</strain>
    </source>
</reference>
<dbReference type="InterPro" id="IPR005119">
    <property type="entry name" value="LysR_subst-bd"/>
</dbReference>
<accession>A0A848HCH8</accession>
<dbReference type="PROSITE" id="PS50931">
    <property type="entry name" value="HTH_LYSR"/>
    <property type="match status" value="1"/>
</dbReference>
<dbReference type="Gene3D" id="1.10.10.10">
    <property type="entry name" value="Winged helix-like DNA-binding domain superfamily/Winged helix DNA-binding domain"/>
    <property type="match status" value="1"/>
</dbReference>
<dbReference type="Proteomes" id="UP000541185">
    <property type="component" value="Unassembled WGS sequence"/>
</dbReference>
<dbReference type="EMBL" id="JABBFX010000003">
    <property type="protein sequence ID" value="NML47180.1"/>
    <property type="molecule type" value="Genomic_DNA"/>
</dbReference>
<dbReference type="SUPFAM" id="SSF46785">
    <property type="entry name" value="Winged helix' DNA-binding domain"/>
    <property type="match status" value="1"/>
</dbReference>
<dbReference type="InterPro" id="IPR050389">
    <property type="entry name" value="LysR-type_TF"/>
</dbReference>
<evidence type="ECO:0000256" key="2">
    <source>
        <dbReference type="ARBA" id="ARBA00023015"/>
    </source>
</evidence>
<keyword evidence="4" id="KW-0804">Transcription</keyword>
<evidence type="ECO:0000256" key="4">
    <source>
        <dbReference type="ARBA" id="ARBA00023163"/>
    </source>
</evidence>
<dbReference type="InterPro" id="IPR036390">
    <property type="entry name" value="WH_DNA-bd_sf"/>
</dbReference>
<dbReference type="PANTHER" id="PTHR30118:SF15">
    <property type="entry name" value="TRANSCRIPTIONAL REGULATORY PROTEIN"/>
    <property type="match status" value="1"/>
</dbReference>
<sequence length="304" mass="33738">MDIRAVDLNLLPVLDALLRLRSVTLAARELDMSQSALSAALARLRALAGDELFVRTGRGLRPTPRALALAEPVAEIMERVRDRILPSARFEPQVARREFRIAHSDVGAYVMWPRIVQAVRREAPGVKLALKVIGQDEIPPALADGDVDLAVGSYPRLPDTLFQQRLFDRRFVGLVRKGHRFARKAPTLREFAAAPQVIVRLASGVQDRVDEVLAGHGLQRADGLELPSYLMLPPLLQDGDLLAVLPGQLAEAFARHGHFVTIKLPFALPASTIRMHWHRRFHEDAGNKWLRGLVAQEFGADPSE</sequence>
<dbReference type="SUPFAM" id="SSF53850">
    <property type="entry name" value="Periplasmic binding protein-like II"/>
    <property type="match status" value="1"/>
</dbReference>
<organism evidence="6 7">
    <name type="scientific">Ramlibacter agri</name>
    <dbReference type="NCBI Taxonomy" id="2728837"/>
    <lineage>
        <taxon>Bacteria</taxon>
        <taxon>Pseudomonadati</taxon>
        <taxon>Pseudomonadota</taxon>
        <taxon>Betaproteobacteria</taxon>
        <taxon>Burkholderiales</taxon>
        <taxon>Comamonadaceae</taxon>
        <taxon>Ramlibacter</taxon>
    </lineage>
</organism>
<dbReference type="PANTHER" id="PTHR30118">
    <property type="entry name" value="HTH-TYPE TRANSCRIPTIONAL REGULATOR LEUO-RELATED"/>
    <property type="match status" value="1"/>
</dbReference>
<evidence type="ECO:0000256" key="1">
    <source>
        <dbReference type="ARBA" id="ARBA00009437"/>
    </source>
</evidence>
<gene>
    <name evidence="6" type="ORF">HHL11_25765</name>
</gene>
<evidence type="ECO:0000256" key="3">
    <source>
        <dbReference type="ARBA" id="ARBA00023125"/>
    </source>
</evidence>
<dbReference type="Pfam" id="PF00126">
    <property type="entry name" value="HTH_1"/>
    <property type="match status" value="1"/>
</dbReference>
<name>A0A848HCH8_9BURK</name>
<dbReference type="Gene3D" id="3.40.190.10">
    <property type="entry name" value="Periplasmic binding protein-like II"/>
    <property type="match status" value="2"/>
</dbReference>
<dbReference type="GO" id="GO:0003677">
    <property type="term" value="F:DNA binding"/>
    <property type="evidence" value="ECO:0007669"/>
    <property type="project" value="UniProtKB-KW"/>
</dbReference>
<feature type="domain" description="HTH lysR-type" evidence="5">
    <location>
        <begin position="6"/>
        <end position="63"/>
    </location>
</feature>
<evidence type="ECO:0000313" key="7">
    <source>
        <dbReference type="Proteomes" id="UP000541185"/>
    </source>
</evidence>